<dbReference type="STRING" id="1798482.A2763_01690"/>
<dbReference type="Gene3D" id="3.90.550.10">
    <property type="entry name" value="Spore Coat Polysaccharide Biosynthesis Protein SpsA, Chain A"/>
    <property type="match status" value="1"/>
</dbReference>
<dbReference type="AlphaFoldDB" id="A0A1F6CN25"/>
<gene>
    <name evidence="2" type="ORF">A2763_01690</name>
</gene>
<evidence type="ECO:0000259" key="1">
    <source>
        <dbReference type="Pfam" id="PF00535"/>
    </source>
</evidence>
<dbReference type="InterPro" id="IPR050256">
    <property type="entry name" value="Glycosyltransferase_2"/>
</dbReference>
<reference evidence="2 3" key="1">
    <citation type="journal article" date="2016" name="Nat. Commun.">
        <title>Thousands of microbial genomes shed light on interconnected biogeochemical processes in an aquifer system.</title>
        <authorList>
            <person name="Anantharaman K."/>
            <person name="Brown C.T."/>
            <person name="Hug L.A."/>
            <person name="Sharon I."/>
            <person name="Castelle C.J."/>
            <person name="Probst A.J."/>
            <person name="Thomas B.C."/>
            <person name="Singh A."/>
            <person name="Wilkins M.J."/>
            <person name="Karaoz U."/>
            <person name="Brodie E.L."/>
            <person name="Williams K.H."/>
            <person name="Hubbard S.S."/>
            <person name="Banfield J.F."/>
        </authorList>
    </citation>
    <scope>NUCLEOTIDE SEQUENCE [LARGE SCALE GENOMIC DNA]</scope>
</reference>
<dbReference type="PANTHER" id="PTHR48090:SF7">
    <property type="entry name" value="RFBJ PROTEIN"/>
    <property type="match status" value="1"/>
</dbReference>
<dbReference type="Pfam" id="PF00535">
    <property type="entry name" value="Glycos_transf_2"/>
    <property type="match status" value="1"/>
</dbReference>
<dbReference type="CDD" id="cd04179">
    <property type="entry name" value="DPM_DPG-synthase_like"/>
    <property type="match status" value="1"/>
</dbReference>
<proteinExistence type="predicted"/>
<comment type="caution">
    <text evidence="2">The sequence shown here is derived from an EMBL/GenBank/DDBJ whole genome shotgun (WGS) entry which is preliminary data.</text>
</comment>
<accession>A0A1F6CN25</accession>
<dbReference type="EMBL" id="MFKV01000014">
    <property type="protein sequence ID" value="OGG50467.1"/>
    <property type="molecule type" value="Genomic_DNA"/>
</dbReference>
<dbReference type="InterPro" id="IPR001173">
    <property type="entry name" value="Glyco_trans_2-like"/>
</dbReference>
<evidence type="ECO:0000313" key="3">
    <source>
        <dbReference type="Proteomes" id="UP000178370"/>
    </source>
</evidence>
<protein>
    <recommendedName>
        <fullName evidence="1">Glycosyltransferase 2-like domain-containing protein</fullName>
    </recommendedName>
</protein>
<dbReference type="PANTHER" id="PTHR48090">
    <property type="entry name" value="UNDECAPRENYL-PHOSPHATE 4-DEOXY-4-FORMAMIDO-L-ARABINOSE TRANSFERASE-RELATED"/>
    <property type="match status" value="1"/>
</dbReference>
<evidence type="ECO:0000313" key="2">
    <source>
        <dbReference type="EMBL" id="OGG50467.1"/>
    </source>
</evidence>
<name>A0A1F6CN25_9BACT</name>
<organism evidence="2 3">
    <name type="scientific">Candidatus Kaiserbacteria bacterium RIFCSPHIGHO2_01_FULL_54_36</name>
    <dbReference type="NCBI Taxonomy" id="1798482"/>
    <lineage>
        <taxon>Bacteria</taxon>
        <taxon>Candidatus Kaiseribacteriota</taxon>
    </lineage>
</organism>
<dbReference type="Proteomes" id="UP000178370">
    <property type="component" value="Unassembled WGS sequence"/>
</dbReference>
<feature type="domain" description="Glycosyltransferase 2-like" evidence="1">
    <location>
        <begin position="8"/>
        <end position="175"/>
    </location>
</feature>
<sequence>MPGRTRVSLILPAIDETASLLETVRLSAASLPHKTLEYVIVSHPKYTTPECRAAIKTLQERYGTSVVHFDQTLPGIGGALREAILHASGDIAVIMASDLETDPTALPALLQKLEEGYDIAAATRWAKGAGFRGYHPIKFVLNFIFQRLFRILYWTDLTDLTYAYRAYRTDLLKKIRWEETDFSFLFEAILKPLRIGVKVTEVETPWKARTEGVSHNSWKQTFDYARVGVRVRFLPKSRILY</sequence>
<dbReference type="InterPro" id="IPR029044">
    <property type="entry name" value="Nucleotide-diphossugar_trans"/>
</dbReference>
<dbReference type="SUPFAM" id="SSF53448">
    <property type="entry name" value="Nucleotide-diphospho-sugar transferases"/>
    <property type="match status" value="1"/>
</dbReference>